<dbReference type="Gene3D" id="1.10.287.70">
    <property type="match status" value="1"/>
</dbReference>
<organism evidence="5 6">
    <name type="scientific">Imperialibacter roseus</name>
    <dbReference type="NCBI Taxonomy" id="1324217"/>
    <lineage>
        <taxon>Bacteria</taxon>
        <taxon>Pseudomonadati</taxon>
        <taxon>Bacteroidota</taxon>
        <taxon>Cytophagia</taxon>
        <taxon>Cytophagales</taxon>
        <taxon>Flammeovirgaceae</taxon>
        <taxon>Imperialibacter</taxon>
    </lineage>
</organism>
<dbReference type="SUPFAM" id="SSF51735">
    <property type="entry name" value="NAD(P)-binding Rossmann-fold domains"/>
    <property type="match status" value="1"/>
</dbReference>
<accession>A0ABZ0IUT4</accession>
<dbReference type="InterPro" id="IPR036291">
    <property type="entry name" value="NAD(P)-bd_dom_sf"/>
</dbReference>
<evidence type="ECO:0000256" key="2">
    <source>
        <dbReference type="SAM" id="Phobius"/>
    </source>
</evidence>
<dbReference type="InterPro" id="IPR050721">
    <property type="entry name" value="Trk_Ktr_HKT_K-transport"/>
</dbReference>
<dbReference type="Gene3D" id="3.40.50.720">
    <property type="entry name" value="NAD(P)-binding Rossmann-like Domain"/>
    <property type="match status" value="1"/>
</dbReference>
<dbReference type="SUPFAM" id="SSF116726">
    <property type="entry name" value="TrkA C-terminal domain-like"/>
    <property type="match status" value="1"/>
</dbReference>
<reference evidence="5 6" key="1">
    <citation type="journal article" date="2023" name="Microbiol. Resour. Announc.">
        <title>Complete Genome Sequence of Imperialibacter roseus strain P4T.</title>
        <authorList>
            <person name="Tizabi D.R."/>
            <person name="Bachvaroff T."/>
            <person name="Hill R.T."/>
        </authorList>
    </citation>
    <scope>NUCLEOTIDE SEQUENCE [LARGE SCALE GENOMIC DNA]</scope>
    <source>
        <strain evidence="5 6">P4T</strain>
    </source>
</reference>
<protein>
    <submittedName>
        <fullName evidence="5">NAD-binding protein</fullName>
    </submittedName>
</protein>
<dbReference type="Proteomes" id="UP001302349">
    <property type="component" value="Chromosome"/>
</dbReference>
<feature type="domain" description="RCK N-terminal" evidence="3">
    <location>
        <begin position="119"/>
        <end position="238"/>
    </location>
</feature>
<gene>
    <name evidence="5" type="ORF">RT717_08805</name>
</gene>
<proteinExistence type="predicted"/>
<name>A0ABZ0IUT4_9BACT</name>
<keyword evidence="6" id="KW-1185">Reference proteome</keyword>
<feature type="transmembrane region" description="Helical" evidence="2">
    <location>
        <begin position="43"/>
        <end position="62"/>
    </location>
</feature>
<dbReference type="PANTHER" id="PTHR43833:SF9">
    <property type="entry name" value="POTASSIUM CHANNEL PROTEIN YUGO-RELATED"/>
    <property type="match status" value="1"/>
</dbReference>
<dbReference type="Pfam" id="PF07885">
    <property type="entry name" value="Ion_trans_2"/>
    <property type="match status" value="1"/>
</dbReference>
<evidence type="ECO:0000259" key="3">
    <source>
        <dbReference type="Pfam" id="PF02254"/>
    </source>
</evidence>
<dbReference type="InterPro" id="IPR036721">
    <property type="entry name" value="RCK_C_sf"/>
</dbReference>
<evidence type="ECO:0000256" key="1">
    <source>
        <dbReference type="ARBA" id="ARBA00004651"/>
    </source>
</evidence>
<evidence type="ECO:0000259" key="4">
    <source>
        <dbReference type="Pfam" id="PF07885"/>
    </source>
</evidence>
<dbReference type="EMBL" id="CP136051">
    <property type="protein sequence ID" value="WOK08734.1"/>
    <property type="molecule type" value="Genomic_DNA"/>
</dbReference>
<dbReference type="SUPFAM" id="SSF81324">
    <property type="entry name" value="Voltage-gated potassium channels"/>
    <property type="match status" value="1"/>
</dbReference>
<comment type="subcellular location">
    <subcellularLocation>
        <location evidence="1">Cell membrane</location>
        <topology evidence="1">Multi-pass membrane protein</topology>
    </subcellularLocation>
</comment>
<dbReference type="InterPro" id="IPR003148">
    <property type="entry name" value="RCK_N"/>
</dbReference>
<dbReference type="Pfam" id="PF02254">
    <property type="entry name" value="TrkA_N"/>
    <property type="match status" value="1"/>
</dbReference>
<dbReference type="RefSeq" id="WP_317491367.1">
    <property type="nucleotide sequence ID" value="NZ_CP136051.1"/>
</dbReference>
<dbReference type="InterPro" id="IPR013099">
    <property type="entry name" value="K_chnl_dom"/>
</dbReference>
<keyword evidence="2" id="KW-0812">Transmembrane</keyword>
<feature type="domain" description="Potassium channel" evidence="4">
    <location>
        <begin position="25"/>
        <end position="99"/>
    </location>
</feature>
<feature type="transmembrane region" description="Helical" evidence="2">
    <location>
        <begin position="12"/>
        <end position="31"/>
    </location>
</feature>
<dbReference type="PANTHER" id="PTHR43833">
    <property type="entry name" value="POTASSIUM CHANNEL PROTEIN 2-RELATED-RELATED"/>
    <property type="match status" value="1"/>
</dbReference>
<keyword evidence="2" id="KW-0472">Membrane</keyword>
<sequence>MAAKDQQNKHITHGLEIAGGLAIYFILIALLVEFENDSTQASITNFSNAIWFSIVTLTTVGYGDIYPITIYGRIIGYIFLFISLGIYGLLIGQFTTLMTTIKENSKLGYGGTSFEDHAIIIGWNDFGKAVADQLVGVGKKVAIITDKATDIDIIKEKYRNSRQNIYTLYADYQNLDMLSKANIEDSSIVFINFENDTEKLVYVLNLKKLYSSLRFVVTLDNANLRNTFLTAGVTNTISKNEIASKLLASYMFEPDVAEYSEDIMSIAESDGDYDIKQLIVTEKNPYLNKPYQAVFFDIKKRFNVILIGLSKLEAGGKRKLLKNPTDEQKIEMGDYMIMILNKKSYEALRNVFQIDEGYVKKL</sequence>
<evidence type="ECO:0000313" key="5">
    <source>
        <dbReference type="EMBL" id="WOK08734.1"/>
    </source>
</evidence>
<evidence type="ECO:0000313" key="6">
    <source>
        <dbReference type="Proteomes" id="UP001302349"/>
    </source>
</evidence>
<keyword evidence="2" id="KW-1133">Transmembrane helix</keyword>
<feature type="transmembrane region" description="Helical" evidence="2">
    <location>
        <begin position="74"/>
        <end position="94"/>
    </location>
</feature>